<dbReference type="SUPFAM" id="SSF55729">
    <property type="entry name" value="Acyl-CoA N-acyltransferases (Nat)"/>
    <property type="match status" value="1"/>
</dbReference>
<dbReference type="InterPro" id="IPR000182">
    <property type="entry name" value="GNAT_dom"/>
</dbReference>
<gene>
    <name evidence="2" type="ORF">ACFO3N_14365</name>
</gene>
<dbReference type="RefSeq" id="WP_379798777.1">
    <property type="nucleotide sequence ID" value="NZ_JBHSFY010000008.1"/>
</dbReference>
<dbReference type="EMBL" id="JBHSFY010000008">
    <property type="protein sequence ID" value="MFC4478256.1"/>
    <property type="molecule type" value="Genomic_DNA"/>
</dbReference>
<dbReference type="PANTHER" id="PTHR43415">
    <property type="entry name" value="SPERMIDINE N(1)-ACETYLTRANSFERASE"/>
    <property type="match status" value="1"/>
</dbReference>
<dbReference type="PANTHER" id="PTHR43415:SF3">
    <property type="entry name" value="GNAT-FAMILY ACETYLTRANSFERASE"/>
    <property type="match status" value="1"/>
</dbReference>
<comment type="caution">
    <text evidence="2">The sequence shown here is derived from an EMBL/GenBank/DDBJ whole genome shotgun (WGS) entry which is preliminary data.</text>
</comment>
<dbReference type="Pfam" id="PF13302">
    <property type="entry name" value="Acetyltransf_3"/>
    <property type="match status" value="1"/>
</dbReference>
<sequence length="155" mass="17956">MLKFRKATIDDVELFFNWANDPLVRNNSYQKEMIIYENHVNWFSNQINSDTNYLYVFLNESNLPVGQVRINKSGKDNAIIGLMIDAKFRGNGFAKEMIAKASDDFLSLNSSFTILAYIFKINKSSINSFINANYKLLKEEIVSEIPSFILYKNKQ</sequence>
<feature type="domain" description="N-acetyltransferase" evidence="1">
    <location>
        <begin position="2"/>
        <end position="155"/>
    </location>
</feature>
<dbReference type="PROSITE" id="PS51186">
    <property type="entry name" value="GNAT"/>
    <property type="match status" value="1"/>
</dbReference>
<name>A0ABV8ZEV0_9FLAO</name>
<evidence type="ECO:0000259" key="1">
    <source>
        <dbReference type="PROSITE" id="PS51186"/>
    </source>
</evidence>
<reference evidence="3" key="1">
    <citation type="journal article" date="2019" name="Int. J. Syst. Evol. Microbiol.">
        <title>The Global Catalogue of Microorganisms (GCM) 10K type strain sequencing project: providing services to taxonomists for standard genome sequencing and annotation.</title>
        <authorList>
            <consortium name="The Broad Institute Genomics Platform"/>
            <consortium name="The Broad Institute Genome Sequencing Center for Infectious Disease"/>
            <person name="Wu L."/>
            <person name="Ma J."/>
        </authorList>
    </citation>
    <scope>NUCLEOTIDE SEQUENCE [LARGE SCALE GENOMIC DNA]</scope>
    <source>
        <strain evidence="3">NBRC 103627</strain>
    </source>
</reference>
<proteinExistence type="predicted"/>
<accession>A0ABV8ZEV0</accession>
<evidence type="ECO:0000313" key="3">
    <source>
        <dbReference type="Proteomes" id="UP001596003"/>
    </source>
</evidence>
<dbReference type="Gene3D" id="3.40.630.30">
    <property type="match status" value="1"/>
</dbReference>
<dbReference type="InterPro" id="IPR016181">
    <property type="entry name" value="Acyl_CoA_acyltransferase"/>
</dbReference>
<organism evidence="2 3">
    <name type="scientific">Flavobacterium chungangensis</name>
    <dbReference type="NCBI Taxonomy" id="2708132"/>
    <lineage>
        <taxon>Bacteria</taxon>
        <taxon>Pseudomonadati</taxon>
        <taxon>Bacteroidota</taxon>
        <taxon>Flavobacteriia</taxon>
        <taxon>Flavobacteriales</taxon>
        <taxon>Flavobacteriaceae</taxon>
        <taxon>Flavobacterium</taxon>
    </lineage>
</organism>
<evidence type="ECO:0000313" key="2">
    <source>
        <dbReference type="EMBL" id="MFC4478256.1"/>
    </source>
</evidence>
<keyword evidence="3" id="KW-1185">Reference proteome</keyword>
<dbReference type="Proteomes" id="UP001596003">
    <property type="component" value="Unassembled WGS sequence"/>
</dbReference>
<protein>
    <submittedName>
        <fullName evidence="2">GNAT family N-acetyltransferase</fullName>
    </submittedName>
</protein>